<protein>
    <recommendedName>
        <fullName evidence="4">CCR4-NOT transcription complex subunit 11</fullName>
    </recommendedName>
</protein>
<dbReference type="PANTHER" id="PTHR15975">
    <property type="entry name" value="CCR4-NOT TRANSCRIPTION COMPLEX SUBUNIT 11"/>
    <property type="match status" value="1"/>
</dbReference>
<comment type="similarity">
    <text evidence="3">Belongs to the CNOT11 family.</text>
</comment>
<dbReference type="PANTHER" id="PTHR15975:SF0">
    <property type="entry name" value="CCR4-NOT TRANSCRIPTION COMPLEX SUBUNIT 11"/>
    <property type="match status" value="1"/>
</dbReference>
<comment type="caution">
    <text evidence="11">The sequence shown here is derived from an EMBL/GenBank/DDBJ whole genome shotgun (WGS) entry which is preliminary data.</text>
</comment>
<feature type="compositionally biased region" description="Gly residues" evidence="10">
    <location>
        <begin position="305"/>
        <end position="319"/>
    </location>
</feature>
<reference evidence="11" key="1">
    <citation type="submission" date="2020-09" db="EMBL/GenBank/DDBJ databases">
        <authorList>
            <person name="Kikuchi T."/>
        </authorList>
    </citation>
    <scope>NUCLEOTIDE SEQUENCE</scope>
    <source>
        <strain evidence="11">SH1</strain>
    </source>
</reference>
<evidence type="ECO:0000256" key="9">
    <source>
        <dbReference type="ARBA" id="ARBA00023242"/>
    </source>
</evidence>
<proteinExistence type="inferred from homology"/>
<evidence type="ECO:0000256" key="2">
    <source>
        <dbReference type="ARBA" id="ARBA00004496"/>
    </source>
</evidence>
<evidence type="ECO:0000256" key="8">
    <source>
        <dbReference type="ARBA" id="ARBA00023163"/>
    </source>
</evidence>
<keyword evidence="9" id="KW-0539">Nucleus</keyword>
<dbReference type="Proteomes" id="UP000783686">
    <property type="component" value="Unassembled WGS sequence"/>
</dbReference>
<dbReference type="OrthoDB" id="10265389at2759"/>
<gene>
    <name evidence="11" type="ORF">BOKJ2_LOCUS9519</name>
</gene>
<evidence type="ECO:0000256" key="6">
    <source>
        <dbReference type="ARBA" id="ARBA00023015"/>
    </source>
</evidence>
<evidence type="ECO:0000256" key="7">
    <source>
        <dbReference type="ARBA" id="ARBA00023158"/>
    </source>
</evidence>
<dbReference type="EMBL" id="CAJFCW020000004">
    <property type="protein sequence ID" value="CAG9115220.1"/>
    <property type="molecule type" value="Genomic_DNA"/>
</dbReference>
<name>A0A811L1J5_9BILA</name>
<dbReference type="InterPro" id="IPR019312">
    <property type="entry name" value="CNOT11"/>
</dbReference>
<dbReference type="GO" id="GO:0005634">
    <property type="term" value="C:nucleus"/>
    <property type="evidence" value="ECO:0007669"/>
    <property type="project" value="UniProtKB-SubCell"/>
</dbReference>
<evidence type="ECO:0000256" key="3">
    <source>
        <dbReference type="ARBA" id="ARBA00008030"/>
    </source>
</evidence>
<keyword evidence="8" id="KW-0804">Transcription</keyword>
<evidence type="ECO:0000256" key="10">
    <source>
        <dbReference type="SAM" id="MobiDB-lite"/>
    </source>
</evidence>
<dbReference type="GO" id="GO:0030014">
    <property type="term" value="C:CCR4-NOT complex"/>
    <property type="evidence" value="ECO:0007669"/>
    <property type="project" value="InterPro"/>
</dbReference>
<dbReference type="Pfam" id="PF10155">
    <property type="entry name" value="CNOT11"/>
    <property type="match status" value="1"/>
</dbReference>
<dbReference type="GO" id="GO:0005737">
    <property type="term" value="C:cytoplasm"/>
    <property type="evidence" value="ECO:0007669"/>
    <property type="project" value="UniProtKB-SubCell"/>
</dbReference>
<sequence length="523" mass="58928">MSSTECPILPKDFESIISLFNYKEARLQAIGDQFLQHFQNKNATMLCMCLVALYEEHSLVSHVTQRLTISYLVYRLKDMWKREVSEKSGIFSHPYLVILFKMYWNHVSPPGMDHNDRSLIHLLSKFPKITAQEGHFVGRLLTESPSSLSDLFEQSPLGIADNAVTEQPCNIMPIKTFVEEQLHQFRCFSGTPRSANADSRVLSSFSLLNNPLLFNELEKVVYSLVPPNRIPSSSYSPPRYNGIASSYQQKLEQTVGSSRPEIGQNPPPRSEIGPVQGLHRSDSGGSQNTVDSGPLRNGSMLGQLMNGGNGGSGINGGNGVNERLANTRTDDDKTIAMQFFKRVTSGQSLHKTELQKLMTILEEDADIWRETDFDVPQFAKMIELHPELASECLLQEHLRESPLLTKHLNVVLTMEISVQTMISVSRFMCQCDKQNLPIPTDFLNAYITYCIDTCQRASQNNPSAAHRIVRMVCVFFQALLRLNNFNIKPRIAEIFNFATLFSSVKETTQLYQAITQLKNAATH</sequence>
<evidence type="ECO:0000256" key="5">
    <source>
        <dbReference type="ARBA" id="ARBA00022490"/>
    </source>
</evidence>
<organism evidence="11 12">
    <name type="scientific">Bursaphelenchus okinawaensis</name>
    <dbReference type="NCBI Taxonomy" id="465554"/>
    <lineage>
        <taxon>Eukaryota</taxon>
        <taxon>Metazoa</taxon>
        <taxon>Ecdysozoa</taxon>
        <taxon>Nematoda</taxon>
        <taxon>Chromadorea</taxon>
        <taxon>Rhabditida</taxon>
        <taxon>Tylenchina</taxon>
        <taxon>Tylenchomorpha</taxon>
        <taxon>Aphelenchoidea</taxon>
        <taxon>Aphelenchoididae</taxon>
        <taxon>Bursaphelenchus</taxon>
    </lineage>
</organism>
<accession>A0A811L1J5</accession>
<evidence type="ECO:0000313" key="11">
    <source>
        <dbReference type="EMBL" id="CAD5221587.1"/>
    </source>
</evidence>
<dbReference type="EMBL" id="CAJFDH010000004">
    <property type="protein sequence ID" value="CAD5221587.1"/>
    <property type="molecule type" value="Genomic_DNA"/>
</dbReference>
<keyword evidence="12" id="KW-1185">Reference proteome</keyword>
<dbReference type="GO" id="GO:0031047">
    <property type="term" value="P:regulatory ncRNA-mediated gene silencing"/>
    <property type="evidence" value="ECO:0007669"/>
    <property type="project" value="UniProtKB-KW"/>
</dbReference>
<evidence type="ECO:0000256" key="4">
    <source>
        <dbReference type="ARBA" id="ARBA00014872"/>
    </source>
</evidence>
<comment type="subcellular location">
    <subcellularLocation>
        <location evidence="2">Cytoplasm</location>
    </subcellularLocation>
    <subcellularLocation>
        <location evidence="1">Nucleus</location>
    </subcellularLocation>
</comment>
<evidence type="ECO:0000256" key="1">
    <source>
        <dbReference type="ARBA" id="ARBA00004123"/>
    </source>
</evidence>
<keyword evidence="7" id="KW-0943">RNA-mediated gene silencing</keyword>
<evidence type="ECO:0000313" key="12">
    <source>
        <dbReference type="Proteomes" id="UP000614601"/>
    </source>
</evidence>
<keyword evidence="5" id="KW-0963">Cytoplasm</keyword>
<keyword evidence="6" id="KW-0805">Transcription regulation</keyword>
<dbReference type="AlphaFoldDB" id="A0A811L1J5"/>
<feature type="region of interest" description="Disordered" evidence="10">
    <location>
        <begin position="249"/>
        <end position="323"/>
    </location>
</feature>
<dbReference type="Proteomes" id="UP000614601">
    <property type="component" value="Unassembled WGS sequence"/>
</dbReference>